<keyword evidence="2" id="KW-0560">Oxidoreductase</keyword>
<evidence type="ECO:0000313" key="3">
    <source>
        <dbReference type="EMBL" id="NYT47809.1"/>
    </source>
</evidence>
<sequence length="361" mass="38021">MPTAASNEAINGIVDRLRGCVGSDTCRLSPEGLLGLITEIFVRAGVPAGPARILARTCVHAERDGAHSHGLHRMPAYLATLATDWVTPGARPRVQESASGTVLVDANNGFAQPALAQAMPLLTRKASEAGVAVMLMKNSHHFGALWLDVEPLAEQGFVALTMVNSSSHMAPVGGTKPVYGTNPMAFACPRDGRPPIVFDQATSVMAKGDIQLAAKSGRPVPPGTGLDKFGKPTEDPAEILDGGTLLPFGGHKGSSIAMMVEILAAALTGGNFSWEIDKSGYTNAHTSRAGQFLLCIDPRLSGENAFAQRIEALARTLMESGQSRLPGDRRHANRKRAEDEGIAVNPALLLSWYDAPRPGPA</sequence>
<keyword evidence="4" id="KW-1185">Reference proteome</keyword>
<organism evidence="3 4">
    <name type="scientific">Parapusillimonas granuli</name>
    <dbReference type="NCBI Taxonomy" id="380911"/>
    <lineage>
        <taxon>Bacteria</taxon>
        <taxon>Pseudomonadati</taxon>
        <taxon>Pseudomonadota</taxon>
        <taxon>Betaproteobacteria</taxon>
        <taxon>Burkholderiales</taxon>
        <taxon>Alcaligenaceae</taxon>
        <taxon>Parapusillimonas</taxon>
    </lineage>
</organism>
<dbReference type="Pfam" id="PF02615">
    <property type="entry name" value="Ldh_2"/>
    <property type="match status" value="1"/>
</dbReference>
<gene>
    <name evidence="3" type="ORF">H0A72_00640</name>
</gene>
<dbReference type="Gene3D" id="3.30.1370.60">
    <property type="entry name" value="Hypothetical oxidoreductase yiak, domain 2"/>
    <property type="match status" value="1"/>
</dbReference>
<dbReference type="EMBL" id="JACCEM010000001">
    <property type="protein sequence ID" value="NYT47809.1"/>
    <property type="molecule type" value="Genomic_DNA"/>
</dbReference>
<evidence type="ECO:0000256" key="2">
    <source>
        <dbReference type="ARBA" id="ARBA00023002"/>
    </source>
</evidence>
<dbReference type="RefSeq" id="WP_180152876.1">
    <property type="nucleotide sequence ID" value="NZ_JACCEM010000001.1"/>
</dbReference>
<dbReference type="Gene3D" id="1.10.1530.10">
    <property type="match status" value="1"/>
</dbReference>
<name>A0A853FUJ3_9BURK</name>
<dbReference type="SUPFAM" id="SSF89733">
    <property type="entry name" value="L-sulfolactate dehydrogenase-like"/>
    <property type="match status" value="1"/>
</dbReference>
<comment type="caution">
    <text evidence="3">The sequence shown here is derived from an EMBL/GenBank/DDBJ whole genome shotgun (WGS) entry which is preliminary data.</text>
</comment>
<evidence type="ECO:0000313" key="4">
    <source>
        <dbReference type="Proteomes" id="UP000559809"/>
    </source>
</evidence>
<evidence type="ECO:0000256" key="1">
    <source>
        <dbReference type="ARBA" id="ARBA00006056"/>
    </source>
</evidence>
<dbReference type="InterPro" id="IPR043144">
    <property type="entry name" value="Mal/L-sulf/L-lact_DH-like_ah"/>
</dbReference>
<comment type="similarity">
    <text evidence="1">Belongs to the LDH2/MDH2 oxidoreductase family.</text>
</comment>
<dbReference type="InterPro" id="IPR043143">
    <property type="entry name" value="Mal/L-sulf/L-lact_DH-like_NADP"/>
</dbReference>
<dbReference type="PANTHER" id="PTHR11091">
    <property type="entry name" value="OXIDOREDUCTASE-RELATED"/>
    <property type="match status" value="1"/>
</dbReference>
<accession>A0A853FUJ3</accession>
<dbReference type="InterPro" id="IPR036111">
    <property type="entry name" value="Mal/L-sulfo/L-lacto_DH-like_sf"/>
</dbReference>
<dbReference type="InterPro" id="IPR003767">
    <property type="entry name" value="Malate/L-lactate_DH-like"/>
</dbReference>
<dbReference type="GO" id="GO:0016491">
    <property type="term" value="F:oxidoreductase activity"/>
    <property type="evidence" value="ECO:0007669"/>
    <property type="project" value="UniProtKB-KW"/>
</dbReference>
<proteinExistence type="inferred from homology"/>
<reference evidence="3 4" key="1">
    <citation type="submission" date="2020-07" db="EMBL/GenBank/DDBJ databases">
        <title>Taxonomic revisions and descriptions of new bacterial species based on genomic comparisons in the high-G+C-content subgroup of the family Alcaligenaceae.</title>
        <authorList>
            <person name="Szabo A."/>
            <person name="Felfoldi T."/>
        </authorList>
    </citation>
    <scope>NUCLEOTIDE SEQUENCE [LARGE SCALE GENOMIC DNA]</scope>
    <source>
        <strain evidence="3 4">LMG 24012</strain>
    </source>
</reference>
<protein>
    <submittedName>
        <fullName evidence="3">Ldh family oxidoreductase</fullName>
    </submittedName>
</protein>
<dbReference type="PANTHER" id="PTHR11091:SF0">
    <property type="entry name" value="MALATE DEHYDROGENASE"/>
    <property type="match status" value="1"/>
</dbReference>
<dbReference type="AlphaFoldDB" id="A0A853FUJ3"/>
<dbReference type="Proteomes" id="UP000559809">
    <property type="component" value="Unassembled WGS sequence"/>
</dbReference>